<dbReference type="SUPFAM" id="SSF47729">
    <property type="entry name" value="IHF-like DNA-binding proteins"/>
    <property type="match status" value="1"/>
</dbReference>
<dbReference type="EMBL" id="JACHND010000001">
    <property type="protein sequence ID" value="MBB4702300.1"/>
    <property type="molecule type" value="Genomic_DNA"/>
</dbReference>
<dbReference type="InterPro" id="IPR010992">
    <property type="entry name" value="IHF-like_DNA-bd_dom_sf"/>
</dbReference>
<dbReference type="GO" id="GO:0030527">
    <property type="term" value="F:structural constituent of chromatin"/>
    <property type="evidence" value="ECO:0007669"/>
    <property type="project" value="InterPro"/>
</dbReference>
<evidence type="ECO:0000256" key="1">
    <source>
        <dbReference type="ARBA" id="ARBA00023067"/>
    </source>
</evidence>
<keyword evidence="2 4" id="KW-0238">DNA-binding</keyword>
<organism evidence="4 5">
    <name type="scientific">Sphaerisporangium siamense</name>
    <dbReference type="NCBI Taxonomy" id="795645"/>
    <lineage>
        <taxon>Bacteria</taxon>
        <taxon>Bacillati</taxon>
        <taxon>Actinomycetota</taxon>
        <taxon>Actinomycetes</taxon>
        <taxon>Streptosporangiales</taxon>
        <taxon>Streptosporangiaceae</taxon>
        <taxon>Sphaerisporangium</taxon>
    </lineage>
</organism>
<dbReference type="PRINTS" id="PR01727">
    <property type="entry name" value="DNABINDINGHU"/>
</dbReference>
<dbReference type="Pfam" id="PF00216">
    <property type="entry name" value="Bac_DNA_binding"/>
    <property type="match status" value="1"/>
</dbReference>
<dbReference type="CDD" id="cd13831">
    <property type="entry name" value="HU"/>
    <property type="match status" value="1"/>
</dbReference>
<proteinExistence type="inferred from homology"/>
<dbReference type="GO" id="GO:0005829">
    <property type="term" value="C:cytosol"/>
    <property type="evidence" value="ECO:0007669"/>
    <property type="project" value="TreeGrafter"/>
</dbReference>
<dbReference type="Gene3D" id="4.10.520.10">
    <property type="entry name" value="IHF-like DNA-binding proteins"/>
    <property type="match status" value="1"/>
</dbReference>
<evidence type="ECO:0000313" key="4">
    <source>
        <dbReference type="EMBL" id="MBB4702300.1"/>
    </source>
</evidence>
<evidence type="ECO:0000313" key="5">
    <source>
        <dbReference type="Proteomes" id="UP000542210"/>
    </source>
</evidence>
<keyword evidence="5" id="KW-1185">Reference proteome</keyword>
<sequence>MNKTELIAAVAERLDIHKTTAEAAVTAVLDTIRTAVASGDRVQVIGFGTWEASHKPARQGRNPSTGETIHIAESRVPRFKPGTEFKALVNKTPAAR</sequence>
<evidence type="ECO:0000256" key="2">
    <source>
        <dbReference type="ARBA" id="ARBA00023125"/>
    </source>
</evidence>
<evidence type="ECO:0000256" key="3">
    <source>
        <dbReference type="RuleBase" id="RU003939"/>
    </source>
</evidence>
<dbReference type="GO" id="GO:0003677">
    <property type="term" value="F:DNA binding"/>
    <property type="evidence" value="ECO:0007669"/>
    <property type="project" value="UniProtKB-KW"/>
</dbReference>
<keyword evidence="1" id="KW-0226">DNA condensation</keyword>
<name>A0A7W7D8L6_9ACTN</name>
<dbReference type="SMART" id="SM00411">
    <property type="entry name" value="BHL"/>
    <property type="match status" value="1"/>
</dbReference>
<dbReference type="GO" id="GO:0030261">
    <property type="term" value="P:chromosome condensation"/>
    <property type="evidence" value="ECO:0007669"/>
    <property type="project" value="UniProtKB-KW"/>
</dbReference>
<dbReference type="Proteomes" id="UP000542210">
    <property type="component" value="Unassembled WGS sequence"/>
</dbReference>
<dbReference type="AlphaFoldDB" id="A0A7W7D8L6"/>
<dbReference type="PANTHER" id="PTHR33175">
    <property type="entry name" value="DNA-BINDING PROTEIN HU"/>
    <property type="match status" value="1"/>
</dbReference>
<dbReference type="RefSeq" id="WP_184881962.1">
    <property type="nucleotide sequence ID" value="NZ_BOOV01000048.1"/>
</dbReference>
<gene>
    <name evidence="4" type="ORF">BJ982_003844</name>
</gene>
<comment type="similarity">
    <text evidence="3">Belongs to the bacterial histone-like protein family.</text>
</comment>
<comment type="caution">
    <text evidence="4">The sequence shown here is derived from an EMBL/GenBank/DDBJ whole genome shotgun (WGS) entry which is preliminary data.</text>
</comment>
<dbReference type="InterPro" id="IPR000119">
    <property type="entry name" value="Hist_DNA-bd"/>
</dbReference>
<reference evidence="4 5" key="1">
    <citation type="submission" date="2020-08" db="EMBL/GenBank/DDBJ databases">
        <title>Sequencing the genomes of 1000 actinobacteria strains.</title>
        <authorList>
            <person name="Klenk H.-P."/>
        </authorList>
    </citation>
    <scope>NUCLEOTIDE SEQUENCE [LARGE SCALE GENOMIC DNA]</scope>
    <source>
        <strain evidence="4 5">DSM 45784</strain>
    </source>
</reference>
<protein>
    <submittedName>
        <fullName evidence="4">DNA-binding protein HU-beta</fullName>
    </submittedName>
</protein>
<accession>A0A7W7D8L6</accession>
<dbReference type="PANTHER" id="PTHR33175:SF3">
    <property type="entry name" value="DNA-BINDING PROTEIN HU-BETA"/>
    <property type="match status" value="1"/>
</dbReference>